<evidence type="ECO:0000313" key="2">
    <source>
        <dbReference type="Proteomes" id="UP000054477"/>
    </source>
</evidence>
<dbReference type="EMBL" id="KN838831">
    <property type="protein sequence ID" value="KIJ93678.1"/>
    <property type="molecule type" value="Genomic_DNA"/>
</dbReference>
<gene>
    <name evidence="1" type="ORF">K443DRAFT_684364</name>
</gene>
<feature type="non-terminal residue" evidence="1">
    <location>
        <position position="79"/>
    </location>
</feature>
<name>A0A0C9WXN9_9AGAR</name>
<organism evidence="1 2">
    <name type="scientific">Laccaria amethystina LaAM-08-1</name>
    <dbReference type="NCBI Taxonomy" id="1095629"/>
    <lineage>
        <taxon>Eukaryota</taxon>
        <taxon>Fungi</taxon>
        <taxon>Dikarya</taxon>
        <taxon>Basidiomycota</taxon>
        <taxon>Agaricomycotina</taxon>
        <taxon>Agaricomycetes</taxon>
        <taxon>Agaricomycetidae</taxon>
        <taxon>Agaricales</taxon>
        <taxon>Agaricineae</taxon>
        <taxon>Hydnangiaceae</taxon>
        <taxon>Laccaria</taxon>
    </lineage>
</organism>
<dbReference type="AlphaFoldDB" id="A0A0C9WXN9"/>
<protein>
    <submittedName>
        <fullName evidence="1">Uncharacterized protein</fullName>
    </submittedName>
</protein>
<sequence length="79" mass="9111">MASVKYGTQSVRVPSCSFNFVLLITFHRPVGQAVSPYSCNTFIPVNHPQVTRDRRQTETRLWGSPFSFYVRNRLVAEVY</sequence>
<reference evidence="2" key="2">
    <citation type="submission" date="2015-01" db="EMBL/GenBank/DDBJ databases">
        <title>Evolutionary Origins and Diversification of the Mycorrhizal Mutualists.</title>
        <authorList>
            <consortium name="DOE Joint Genome Institute"/>
            <consortium name="Mycorrhizal Genomics Consortium"/>
            <person name="Kohler A."/>
            <person name="Kuo A."/>
            <person name="Nagy L.G."/>
            <person name="Floudas D."/>
            <person name="Copeland A."/>
            <person name="Barry K.W."/>
            <person name="Cichocki N."/>
            <person name="Veneault-Fourrey C."/>
            <person name="LaButti K."/>
            <person name="Lindquist E.A."/>
            <person name="Lipzen A."/>
            <person name="Lundell T."/>
            <person name="Morin E."/>
            <person name="Murat C."/>
            <person name="Riley R."/>
            <person name="Ohm R."/>
            <person name="Sun H."/>
            <person name="Tunlid A."/>
            <person name="Henrissat B."/>
            <person name="Grigoriev I.V."/>
            <person name="Hibbett D.S."/>
            <person name="Martin F."/>
        </authorList>
    </citation>
    <scope>NUCLEOTIDE SEQUENCE [LARGE SCALE GENOMIC DNA]</scope>
    <source>
        <strain evidence="2">LaAM-08-1</strain>
    </source>
</reference>
<reference evidence="1 2" key="1">
    <citation type="submission" date="2014-04" db="EMBL/GenBank/DDBJ databases">
        <authorList>
            <consortium name="DOE Joint Genome Institute"/>
            <person name="Kuo A."/>
            <person name="Kohler A."/>
            <person name="Nagy L.G."/>
            <person name="Floudas D."/>
            <person name="Copeland A."/>
            <person name="Barry K.W."/>
            <person name="Cichocki N."/>
            <person name="Veneault-Fourrey C."/>
            <person name="LaButti K."/>
            <person name="Lindquist E.A."/>
            <person name="Lipzen A."/>
            <person name="Lundell T."/>
            <person name="Morin E."/>
            <person name="Murat C."/>
            <person name="Sun H."/>
            <person name="Tunlid A."/>
            <person name="Henrissat B."/>
            <person name="Grigoriev I.V."/>
            <person name="Hibbett D.S."/>
            <person name="Martin F."/>
            <person name="Nordberg H.P."/>
            <person name="Cantor M.N."/>
            <person name="Hua S.X."/>
        </authorList>
    </citation>
    <scope>NUCLEOTIDE SEQUENCE [LARGE SCALE GENOMIC DNA]</scope>
    <source>
        <strain evidence="1 2">LaAM-08-1</strain>
    </source>
</reference>
<dbReference type="OrthoDB" id="3107436at2759"/>
<dbReference type="Proteomes" id="UP000054477">
    <property type="component" value="Unassembled WGS sequence"/>
</dbReference>
<keyword evidence="2" id="KW-1185">Reference proteome</keyword>
<evidence type="ECO:0000313" key="1">
    <source>
        <dbReference type="EMBL" id="KIJ93678.1"/>
    </source>
</evidence>
<dbReference type="HOGENOM" id="CLU_122669_1_0_1"/>
<proteinExistence type="predicted"/>
<accession>A0A0C9WXN9</accession>